<dbReference type="InParanoid" id="A0A1Y2AP86"/>
<evidence type="ECO:0000313" key="2">
    <source>
        <dbReference type="EMBL" id="ORY24306.1"/>
    </source>
</evidence>
<dbReference type="Gene3D" id="1.20.120.900">
    <property type="entry name" value="Pex19, mPTS binding domain"/>
    <property type="match status" value="1"/>
</dbReference>
<dbReference type="PANTHER" id="PTHR12774">
    <property type="entry name" value="PEROXISOMAL BIOGENESIS FACTOR 19"/>
    <property type="match status" value="1"/>
</dbReference>
<feature type="compositionally biased region" description="Basic and acidic residues" evidence="1">
    <location>
        <begin position="136"/>
        <end position="175"/>
    </location>
</feature>
<feature type="compositionally biased region" description="Acidic residues" evidence="1">
    <location>
        <begin position="16"/>
        <end position="28"/>
    </location>
</feature>
<reference evidence="2 3" key="1">
    <citation type="submission" date="2016-07" db="EMBL/GenBank/DDBJ databases">
        <title>Pervasive Adenine N6-methylation of Active Genes in Fungi.</title>
        <authorList>
            <consortium name="DOE Joint Genome Institute"/>
            <person name="Mondo S.J."/>
            <person name="Dannebaum R.O."/>
            <person name="Kuo R.C."/>
            <person name="Labutti K."/>
            <person name="Haridas S."/>
            <person name="Kuo A."/>
            <person name="Salamov A."/>
            <person name="Ahrendt S.R."/>
            <person name="Lipzen A."/>
            <person name="Sullivan W."/>
            <person name="Andreopoulos W.B."/>
            <person name="Clum A."/>
            <person name="Lindquist E."/>
            <person name="Daum C."/>
            <person name="Ramamoorthy G.K."/>
            <person name="Gryganskyi A."/>
            <person name="Culley D."/>
            <person name="Magnuson J.K."/>
            <person name="James T.Y."/>
            <person name="O'Malley M.A."/>
            <person name="Stajich J.E."/>
            <person name="Spatafora J.W."/>
            <person name="Visel A."/>
            <person name="Grigoriev I.V."/>
        </authorList>
    </citation>
    <scope>NUCLEOTIDE SEQUENCE [LARGE SCALE GENOMIC DNA]</scope>
    <source>
        <strain evidence="2 3">68-887.2</strain>
    </source>
</reference>
<dbReference type="PANTHER" id="PTHR12774:SF2">
    <property type="entry name" value="PEROXISOMAL BIOGENESIS FACTOR 19"/>
    <property type="match status" value="1"/>
</dbReference>
<organism evidence="2 3">
    <name type="scientific">Naematelia encephala</name>
    <dbReference type="NCBI Taxonomy" id="71784"/>
    <lineage>
        <taxon>Eukaryota</taxon>
        <taxon>Fungi</taxon>
        <taxon>Dikarya</taxon>
        <taxon>Basidiomycota</taxon>
        <taxon>Agaricomycotina</taxon>
        <taxon>Tremellomycetes</taxon>
        <taxon>Tremellales</taxon>
        <taxon>Naemateliaceae</taxon>
        <taxon>Naematelia</taxon>
    </lineage>
</organism>
<feature type="region of interest" description="Disordered" evidence="1">
    <location>
        <begin position="1"/>
        <end position="114"/>
    </location>
</feature>
<dbReference type="Pfam" id="PF04614">
    <property type="entry name" value="Pex19"/>
    <property type="match status" value="1"/>
</dbReference>
<dbReference type="GO" id="GO:0033328">
    <property type="term" value="F:peroxisome membrane targeting sequence binding"/>
    <property type="evidence" value="ECO:0007669"/>
    <property type="project" value="TreeGrafter"/>
</dbReference>
<dbReference type="InterPro" id="IPR038322">
    <property type="entry name" value="Pex19_C_sf"/>
</dbReference>
<evidence type="ECO:0000313" key="3">
    <source>
        <dbReference type="Proteomes" id="UP000193986"/>
    </source>
</evidence>
<comment type="caution">
    <text evidence="2">The sequence shown here is derived from an EMBL/GenBank/DDBJ whole genome shotgun (WGS) entry which is preliminary data.</text>
</comment>
<feature type="region of interest" description="Disordered" evidence="1">
    <location>
        <begin position="126"/>
        <end position="191"/>
    </location>
</feature>
<dbReference type="GO" id="GO:0005778">
    <property type="term" value="C:peroxisomal membrane"/>
    <property type="evidence" value="ECO:0007669"/>
    <property type="project" value="TreeGrafter"/>
</dbReference>
<dbReference type="InterPro" id="IPR006708">
    <property type="entry name" value="Pex19"/>
</dbReference>
<name>A0A1Y2AP86_9TREE</name>
<accession>A0A1Y2AP86</accession>
<protein>
    <submittedName>
        <fullName evidence="2">Pex19 protein</fullName>
    </submittedName>
</protein>
<dbReference type="Proteomes" id="UP000193986">
    <property type="component" value="Unassembled WGS sequence"/>
</dbReference>
<keyword evidence="3" id="KW-1185">Reference proteome</keyword>
<dbReference type="EMBL" id="MCFC01000069">
    <property type="protein sequence ID" value="ORY24306.1"/>
    <property type="molecule type" value="Genomic_DNA"/>
</dbReference>
<evidence type="ECO:0000256" key="1">
    <source>
        <dbReference type="SAM" id="MobiDB-lite"/>
    </source>
</evidence>
<sequence>MSAGPSSSKSYREPTVEDDDEDLDDLDDVLASFNKPSAAAPSIPEPPSKRATEKSPAAVDDEDFEASLVEGMETLLRQLAGDHPPGPMPDEAVSPVSSSSNHEGDLSKEEEEDAWQRAVEAMLSGEGLEALGLNENGDKARPDVARKGKVNGESRSKTSQDAKPDFDETIRRTMESLRAPKAGSSESDSKPDLAALLAQLGAGAGAGNGDLPGDDDDFGGLLDGMMASLMTREVLEEPMSELASKYPAYLASPPAGTSSADIKTYTAQHVLVDQIVATFRKPGYSDEQDGKEIARLVGEMQDLGGPPKEIMGELPEGFDLGSLGALGGDEGCNIM</sequence>
<dbReference type="OrthoDB" id="21292at2759"/>
<dbReference type="AlphaFoldDB" id="A0A1Y2AP86"/>
<gene>
    <name evidence="2" type="ORF">BCR39DRAFT_486512</name>
</gene>
<proteinExistence type="predicted"/>
<dbReference type="STRING" id="71784.A0A1Y2AP86"/>
<dbReference type="GO" id="GO:0045046">
    <property type="term" value="P:protein import into peroxisome membrane"/>
    <property type="evidence" value="ECO:0007669"/>
    <property type="project" value="TreeGrafter"/>
</dbReference>